<dbReference type="InterPro" id="IPR019960">
    <property type="entry name" value="T1SS_VCA0849"/>
</dbReference>
<dbReference type="CDD" id="cd00198">
    <property type="entry name" value="vWFA"/>
    <property type="match status" value="1"/>
</dbReference>
<dbReference type="Pfam" id="PF17892">
    <property type="entry name" value="Cadherin_5"/>
    <property type="match status" value="1"/>
</dbReference>
<dbReference type="InterPro" id="IPR018511">
    <property type="entry name" value="Hemolysin-typ_Ca-bd_CS"/>
</dbReference>
<dbReference type="InterPro" id="IPR047777">
    <property type="entry name" value="LapA-like_RM"/>
</dbReference>
<dbReference type="EMBL" id="CP095328">
    <property type="protein sequence ID" value="XAG42959.1"/>
    <property type="molecule type" value="Genomic_DNA"/>
</dbReference>
<evidence type="ECO:0000259" key="3">
    <source>
        <dbReference type="PROSITE" id="PS50234"/>
    </source>
</evidence>
<feature type="region of interest" description="Disordered" evidence="2">
    <location>
        <begin position="56"/>
        <end position="84"/>
    </location>
</feature>
<reference evidence="4" key="1">
    <citation type="submission" date="2022-03" db="EMBL/GenBank/DDBJ databases">
        <title>Sea Food Isolates.</title>
        <authorList>
            <person name="Li C."/>
        </authorList>
    </citation>
    <scope>NUCLEOTIDE SEQUENCE</scope>
    <source>
        <strain evidence="4">19NY04SH05-1</strain>
    </source>
</reference>
<dbReference type="SUPFAM" id="SSF51120">
    <property type="entry name" value="beta-Roll"/>
    <property type="match status" value="1"/>
</dbReference>
<accession>A0AAU6TCS5</accession>
<dbReference type="GO" id="GO:0005509">
    <property type="term" value="F:calcium ion binding"/>
    <property type="evidence" value="ECO:0007669"/>
    <property type="project" value="InterPro"/>
</dbReference>
<dbReference type="Pfam" id="PF00353">
    <property type="entry name" value="HemolysinCabind"/>
    <property type="match status" value="2"/>
</dbReference>
<gene>
    <name evidence="4" type="ORF">MRK42_08245</name>
</gene>
<dbReference type="InterPro" id="IPR036465">
    <property type="entry name" value="vWFA_dom_sf"/>
</dbReference>
<dbReference type="NCBIfam" id="TIGR03661">
    <property type="entry name" value="T1SS_VCA0849"/>
    <property type="match status" value="1"/>
</dbReference>
<evidence type="ECO:0000313" key="4">
    <source>
        <dbReference type="EMBL" id="XAG42959.1"/>
    </source>
</evidence>
<dbReference type="Pfam" id="PF13519">
    <property type="entry name" value="VWA_2"/>
    <property type="match status" value="1"/>
</dbReference>
<dbReference type="RefSeq" id="WP_354689012.1">
    <property type="nucleotide sequence ID" value="NZ_CP095328.1"/>
</dbReference>
<dbReference type="Gene3D" id="3.40.50.410">
    <property type="entry name" value="von Willebrand factor, type A domain"/>
    <property type="match status" value="1"/>
</dbReference>
<feature type="compositionally biased region" description="Low complexity" evidence="2">
    <location>
        <begin position="57"/>
        <end position="75"/>
    </location>
</feature>
<dbReference type="InterPro" id="IPR001343">
    <property type="entry name" value="Hemolysn_Ca-bd"/>
</dbReference>
<dbReference type="PROSITE" id="PS50234">
    <property type="entry name" value="VWFA"/>
    <property type="match status" value="1"/>
</dbReference>
<keyword evidence="1" id="KW-0106">Calcium</keyword>
<evidence type="ECO:0000256" key="2">
    <source>
        <dbReference type="SAM" id="MobiDB-lite"/>
    </source>
</evidence>
<dbReference type="PROSITE" id="PS00330">
    <property type="entry name" value="HEMOLYSIN_CALCIUM"/>
    <property type="match status" value="2"/>
</dbReference>
<dbReference type="PRINTS" id="PR00313">
    <property type="entry name" value="CABNDNGRPT"/>
</dbReference>
<feature type="domain" description="VWFA" evidence="3">
    <location>
        <begin position="2624"/>
        <end position="2862"/>
    </location>
</feature>
<name>A0AAU6TCS5_9GAMM</name>
<protein>
    <submittedName>
        <fullName evidence="4">Retention module-containing protein</fullName>
    </submittedName>
</protein>
<dbReference type="InterPro" id="IPR011049">
    <property type="entry name" value="Serralysin-like_metalloprot_C"/>
</dbReference>
<dbReference type="SUPFAM" id="SSF53300">
    <property type="entry name" value="vWA-like"/>
    <property type="match status" value="1"/>
</dbReference>
<sequence>MRTQIIDKTVVVSAIEGKVEIVLADGSSRLLQKGEILQPGAKLNIADDAKLVLMPYDDTPSPASPDATAPDVPASGPQQTAAAGTGLPSDIAALQQSILQGVDPTQNFEASAAGGAPAAGGGGIGGVAGTSGNGGFVTIDRIGDATIAAAGFDTTYQAEPVVDTQQFVEPLLVNELADEGEQLTVPEDGVLNGNLLTNTTNPDGPNAATVVNFSWGDNLSVTAGTSITIDGIGTLVVNADGSFTFTPAPNYDGAVPPVIYSVTDGTDTVQSTLVISITPVDEPVELGGLALAGGELTLNEAALAGGSAPNPSVLTQSNVFTFNAPDGVQSLTLGGVALIANGLPATTFPLTIVSPLGNQLVVTGINFNSVTGAGSVSYSYTLLDNENHAQPANDTSLAESFNVVLTDTDGDTTNGSLDVTILDDVPTQTVTANAGGTAAVTASLDETTGATDHYAAGESSDSYVNDDVSGALARATTTVSGGLLSLFTTSGSYGSDGAGSLSTAVSFTGVPVNGLATNLVATNGGAITLFATGAGVLEGKDTTNQTVFKIEIVDVGGSLQLQTTLYEALDNGTDGLYDEAVQLLLAPGSTLLLQAQVTRVDGDGDQIVASDTVVLANNTTSAFSFDDDGPTQTVTANAGGTAAVTVSLDETTGATDHYAAGESSDSYVNDDVSGALARATTTVSGGLLSLFTTSGSYGSDGAGSLSTAVSFTGVPVNGLATNLVATNGGAITLFATGAGVLEGKDTTNQTVFKIEIVDVGGSLQLQTTLYEALDNGTDGLYDEAVQLLLAPGSTLLLQAQVTRVDGDGDQIVASDTVVLANNTTSAFSFDDDGPTQTVTANAGGTAAVTVSLDETTGATDHYAAGESSDSYVNDDVSGALARATTTVSGGLLSLFTTSGSYGSDGAGSLSTAVSFTGVPVNGLATNLVATNGGAITLFATGAGVLEGKDTTNQTVFKIEIVDVGGSLQLQTTLYEALDNGTDGLYDEAVQLLLAPGSTLLLQAQVTRVDGDGDQIVASDTVVLANNTTSAFSFDDDGPTQTVTANAGGTAAVTVSLDETTGATDHYAAGESSDSYVNDDVSGALARATTTVSGGLLSLFTTSGSYGSDGAGSLSTAVSFTGVPVNGLATNLVATNGGAITLFATGAGVLEGKDTTNQTVFKIEIVDVGGSLQLQTTLYEALDNGTDGLYDEAVQLLLAPGSTLLLQAQVTRVDGDGDQIVASDTVVLANNTTSAFSFDDDGPTQTVTANAGGTAAVTVSLDETTGATDHYAAGESSDSYVNDDVSGALARATTTVSGGLLSLFTTSGSYGSDGAGSLSTAVSFTGVPVNGLATNLVATNGGAITLFATGAGVLEGKDTTNQTVFKIEIVDVGGSLQLQTTLYEALDNGTDGLYDEAVQLLLAPGSTLLLQAQVTRVDGDGDQIVASDTVVLANNTTSAFSFDDDGPTQTVTANAGGTAAVTVSLDETTGATDHYAAGESSDSYVNDDVSGALARATTTVSGGLLSLFTTSGSYGSDGAGSLSTAVSFTGVPVNGLATNLVATNGGAITLFATGAGVLEGKDTTNQTVFKIEVVDVGGSLQLQTTLYEALDNGTDGLYDEAVQLLLAPGSTLLLQAQVTRVDGDGDQIVASDTVVLANNTTSAFSFDDDGPTQTVTANAGGTAAVTVSLDETTGATDHYAAGESSDSYVNDDVSGALARATTTVSGGLLSLFTTSGSYGSDGAGSLSTAVSFTGVPVNGLATNLVATNGGAITLFATGAGVLEGKDTTNQTVFKIEIVDVGGSLQLQTTLYEALDNGTDGLYDEAVQLLLAPGSTLLLQAQVTRVDGDGDQIVASDTVVLANNTTSAFSFDDDGPTQTVTANAGGTAAVTVSLDETTGATDHYAAGESSDSYVNDDVSGALARATTTVSGGLLSLFTTSGSYGSDGAGSLSTAVSFTGVPVNGLATNLVATNGGAITLFATGAGVLEGKDTTNQTVFKIEIVDVGGSLQLQTTLYEALDNGTDGLYDEAVQLLLAPGSTLLLQAQVTRVDGDGDQIVASDTVVLANNTTSAFSFDDDGPTQTVTANAGGTAAVTVSLDETTGATDHYAAGESSDSYVNDDVSGALARATTTVSGGLLSLFTTSGSYGSDGAGSLSTAVSFTGVPVNGLATNLVATNGGAITLFATGAGVLEGKDTTNQTVFKIEIVDVGGSLQLQTTLYEALDNGTDGLYDEAVQLLLAPGSTLLLQAQVTRVDGDGDQIVASDTVVLANNTTSAFSFDDDGPDIVETSKSTSLANSSSGYVEGIYTVDLGSDGAGHGDLTGNISGWNGTTTTYAASVLTSDGYTIYYYVNPASPGTLFAYTSTVPSAYTGGSGQNLIFTLTMDVTGHYIIDMDGKVDGAIEEFSTTFNKSVGGYQDYLVITDTGGIYKPGDVIPNGQNVIMTVDSLEGTVNSSTQGLATDNQWIEGSNKIYFDFSAPALEVAFSVENKSNAATNLVSWTIYGTNSNGDQVVQSGTTLFTNHTEATIPTTLTNITRVELSDAGGDGFRVTGANLLERIEEDPVITNFNVAVVDGDGDKDTSILQVAFEPVVAPVLIVGSNADDVSGSSVPFVVSGGAGEIDGKSGNDALIGDVGGSNQLPGQKANIAFLLDNSGSMISNTIQFTNINGVTSSITRLEAMKQAVISAINGLYNSGASDIRIHIDAFATQVNSSGSFTLTTGGVDDNAQRLAAIAFVNAITVPSADATNYEAGLIAANNWIESVGPDAPIAAADVNKVIFVSDGEPNRAYHANGTTTVDSVSSAVAMQHVLGTYNPSGSSNDDNVSEVNRIENVGSSVGQTFTIESVGIQIGANALTLLGQVEGTGGSATNVNNANQLNTVIGQLTGGGSAAASVGNDHLQSGAGNDVIYGDSIYVNSADAGWAAFVAAHPGLTSNQLLTELVTNHASYAQEGTVGGDDILDGGAGNDILYGQGGNDTLIGGLGSDTLTGGTGNDTFKWVSGDADGSTDNITDFTLGATASGGDVLDLSDLLVGVPTGGTNEDLATVLDNYLQFDTATNKLTIDTDGTLGGPQLTIQFQGGLDLDQGGTLTTNHDIIKQMLDDGNLKVDP</sequence>
<organism evidence="4">
    <name type="scientific">Aeromonas sp. 19NY04SH05-1</name>
    <dbReference type="NCBI Taxonomy" id="2920537"/>
    <lineage>
        <taxon>Bacteria</taxon>
        <taxon>Pseudomonadati</taxon>
        <taxon>Pseudomonadota</taxon>
        <taxon>Gammaproteobacteria</taxon>
        <taxon>Aeromonadales</taxon>
        <taxon>Aeromonadaceae</taxon>
        <taxon>Aeromonas</taxon>
    </lineage>
</organism>
<dbReference type="InterPro" id="IPR002035">
    <property type="entry name" value="VWF_A"/>
</dbReference>
<proteinExistence type="predicted"/>
<dbReference type="InterPro" id="IPR041690">
    <property type="entry name" value="Cadherin_5"/>
</dbReference>
<dbReference type="NCBIfam" id="NF033682">
    <property type="entry name" value="retention_LapA"/>
    <property type="match status" value="1"/>
</dbReference>
<evidence type="ECO:0000256" key="1">
    <source>
        <dbReference type="ARBA" id="ARBA00022837"/>
    </source>
</evidence>
<dbReference type="Gene3D" id="2.60.40.1200">
    <property type="match status" value="1"/>
</dbReference>